<evidence type="ECO:0000313" key="10">
    <source>
        <dbReference type="Proteomes" id="UP000253144"/>
    </source>
</evidence>
<dbReference type="GO" id="GO:0045892">
    <property type="term" value="P:negative regulation of DNA-templated transcription"/>
    <property type="evidence" value="ECO:0007669"/>
    <property type="project" value="TreeGrafter"/>
</dbReference>
<dbReference type="RefSeq" id="WP_002299848.1">
    <property type="nucleotide sequence ID" value="NZ_CABGQD010000011.1"/>
</dbReference>
<evidence type="ECO:0000313" key="5">
    <source>
        <dbReference type="EMBL" id="KWX16692.1"/>
    </source>
</evidence>
<dbReference type="PATRIC" id="fig|1352.771.peg.1708"/>
<dbReference type="Pfam" id="PF00392">
    <property type="entry name" value="GntR"/>
    <property type="match status" value="1"/>
</dbReference>
<dbReference type="GO" id="GO:0003677">
    <property type="term" value="F:DNA binding"/>
    <property type="evidence" value="ECO:0007669"/>
    <property type="project" value="UniProtKB-KW"/>
</dbReference>
<evidence type="ECO:0000313" key="6">
    <source>
        <dbReference type="EMBL" id="OTO00229.1"/>
    </source>
</evidence>
<reference evidence="6 9" key="3">
    <citation type="submission" date="2017-05" db="EMBL/GenBank/DDBJ databases">
        <title>The Genome Sequence of Enterococcus faecium 6F2_DIV0138.</title>
        <authorList>
            <consortium name="The Broad Institute Genomics Platform"/>
            <consortium name="The Broad Institute Genomic Center for Infectious Diseases"/>
            <person name="Earl A."/>
            <person name="Manson A."/>
            <person name="Schwartman J."/>
            <person name="Gilmore M."/>
            <person name="Abouelleil A."/>
            <person name="Cao P."/>
            <person name="Chapman S."/>
            <person name="Cusick C."/>
            <person name="Shea T."/>
            <person name="Young S."/>
            <person name="Neafsey D."/>
            <person name="Nusbaum C."/>
            <person name="Birren B."/>
        </authorList>
    </citation>
    <scope>NUCLEOTIDE SEQUENCE [LARGE SCALE GENOMIC DNA]</scope>
    <source>
        <strain evidence="6 9">6F2_DIV0138</strain>
    </source>
</reference>
<evidence type="ECO:0000256" key="1">
    <source>
        <dbReference type="ARBA" id="ARBA00023015"/>
    </source>
</evidence>
<dbReference type="PROSITE" id="PS50949">
    <property type="entry name" value="HTH_GNTR"/>
    <property type="match status" value="1"/>
</dbReference>
<dbReference type="AlphaFoldDB" id="A0A0V7XVE7"/>
<dbReference type="InterPro" id="IPR036390">
    <property type="entry name" value="WH_DNA-bd_sf"/>
</dbReference>
<proteinExistence type="predicted"/>
<dbReference type="GO" id="GO:0003700">
    <property type="term" value="F:DNA-binding transcription factor activity"/>
    <property type="evidence" value="ECO:0007669"/>
    <property type="project" value="InterPro"/>
</dbReference>
<reference evidence="5 8" key="2">
    <citation type="submission" date="2016-01" db="EMBL/GenBank/DDBJ databases">
        <title>Molecular Mechanisms for transfer of large genomic segments between Enterococcus faecium strains.</title>
        <authorList>
            <person name="Garcia-Solache M.A."/>
            <person name="Lebreton F."/>
            <person name="Mclaughlin R.E."/>
            <person name="Whiteaker J.D."/>
            <person name="Gilmore M.S."/>
            <person name="Rice L.B."/>
        </authorList>
    </citation>
    <scope>NUCLEOTIDE SEQUENCE [LARGE SCALE GENOMIC DNA]</scope>
    <source>
        <strain evidence="5 8">D344RRF x C68</strain>
    </source>
</reference>
<accession>A0A0V7XVE7</accession>
<dbReference type="EMBL" id="LEQJ01000006">
    <property type="protein sequence ID" value="RBS32793.1"/>
    <property type="molecule type" value="Genomic_DNA"/>
</dbReference>
<dbReference type="SUPFAM" id="SSF46785">
    <property type="entry name" value="Winged helix' DNA-binding domain"/>
    <property type="match status" value="1"/>
</dbReference>
<evidence type="ECO:0000313" key="8">
    <source>
        <dbReference type="Proteomes" id="UP000070452"/>
    </source>
</evidence>
<comment type="caution">
    <text evidence="5">The sequence shown here is derived from an EMBL/GenBank/DDBJ whole genome shotgun (WGS) entry which is preliminary data.</text>
</comment>
<dbReference type="InterPro" id="IPR000524">
    <property type="entry name" value="Tscrpt_reg_HTH_GntR"/>
</dbReference>
<sequence length="242" mass="27940">MHRTPKYVQVYNQILLMIKRSQFLPGSKLPSEEKLTSDFNVSRVTLRTALSLLKEDGIITSIHGQGHFVNFTHAQKSKQGLRSLSCPLLESLTVPIEQISKKDAYYFKNPSSIFTDKLFEVKDISYFTLNVWYVLGNSNIANIFSILLPETIEKFNLNLEDKNQIIQFLEKDIYEDVSNSKLTITISSRNPDSFRRGFAEGEKLVLMTEDLYSNTGKVLAQNKYYIAESFFRTSLVRYRDIH</sequence>
<organism evidence="5 8">
    <name type="scientific">Enterococcus faecium</name>
    <name type="common">Streptococcus faecium</name>
    <dbReference type="NCBI Taxonomy" id="1352"/>
    <lineage>
        <taxon>Bacteria</taxon>
        <taxon>Bacillati</taxon>
        <taxon>Bacillota</taxon>
        <taxon>Bacilli</taxon>
        <taxon>Lactobacillales</taxon>
        <taxon>Enterococcaceae</taxon>
        <taxon>Enterococcus</taxon>
    </lineage>
</organism>
<dbReference type="InterPro" id="IPR036388">
    <property type="entry name" value="WH-like_DNA-bd_sf"/>
</dbReference>
<keyword evidence="2" id="KW-0238">DNA-binding</keyword>
<evidence type="ECO:0000313" key="9">
    <source>
        <dbReference type="Proteomes" id="UP000194737"/>
    </source>
</evidence>
<dbReference type="Proteomes" id="UP000194737">
    <property type="component" value="Unassembled WGS sequence"/>
</dbReference>
<evidence type="ECO:0000313" key="7">
    <source>
        <dbReference type="EMBL" id="RBS32793.1"/>
    </source>
</evidence>
<feature type="domain" description="HTH gntR-type" evidence="4">
    <location>
        <begin position="4"/>
        <end position="72"/>
    </location>
</feature>
<dbReference type="Proteomes" id="UP000253144">
    <property type="component" value="Unassembled WGS sequence"/>
</dbReference>
<dbReference type="Gene3D" id="1.10.10.10">
    <property type="entry name" value="Winged helix-like DNA-binding domain superfamily/Winged helix DNA-binding domain"/>
    <property type="match status" value="1"/>
</dbReference>
<dbReference type="PANTHER" id="PTHR44846:SF1">
    <property type="entry name" value="MANNOSYL-D-GLYCERATE TRANSPORT_METABOLISM SYSTEM REPRESSOR MNGR-RELATED"/>
    <property type="match status" value="1"/>
</dbReference>
<gene>
    <name evidence="6" type="ORF">A5804_001723</name>
    <name evidence="5" type="ORF">AWT83_14340</name>
    <name evidence="7" type="ORF">EB12_01274</name>
</gene>
<name>A0A0V7XVE7_ENTFC</name>
<dbReference type="PRINTS" id="PR00035">
    <property type="entry name" value="HTHGNTR"/>
</dbReference>
<dbReference type="Proteomes" id="UP000070452">
    <property type="component" value="Unassembled WGS sequence"/>
</dbReference>
<protein>
    <submittedName>
        <fullName evidence="5">GntR family transcriptional regulator</fullName>
    </submittedName>
</protein>
<dbReference type="EMBL" id="LRHK01000005">
    <property type="protein sequence ID" value="KWX16692.1"/>
    <property type="molecule type" value="Genomic_DNA"/>
</dbReference>
<dbReference type="PANTHER" id="PTHR44846">
    <property type="entry name" value="MANNOSYL-D-GLYCERATE TRANSPORT/METABOLISM SYSTEM REPRESSOR MNGR-RELATED"/>
    <property type="match status" value="1"/>
</dbReference>
<dbReference type="CDD" id="cd07377">
    <property type="entry name" value="WHTH_GntR"/>
    <property type="match status" value="1"/>
</dbReference>
<evidence type="ECO:0000256" key="2">
    <source>
        <dbReference type="ARBA" id="ARBA00023125"/>
    </source>
</evidence>
<dbReference type="EMBL" id="NGLB01000001">
    <property type="protein sequence ID" value="OTO00229.1"/>
    <property type="molecule type" value="Genomic_DNA"/>
</dbReference>
<dbReference type="InterPro" id="IPR050679">
    <property type="entry name" value="Bact_HTH_transcr_reg"/>
</dbReference>
<keyword evidence="3" id="KW-0804">Transcription</keyword>
<evidence type="ECO:0000256" key="3">
    <source>
        <dbReference type="ARBA" id="ARBA00023163"/>
    </source>
</evidence>
<evidence type="ECO:0000259" key="4">
    <source>
        <dbReference type="PROSITE" id="PS50949"/>
    </source>
</evidence>
<dbReference type="SMART" id="SM00345">
    <property type="entry name" value="HTH_GNTR"/>
    <property type="match status" value="1"/>
</dbReference>
<keyword evidence="1" id="KW-0805">Transcription regulation</keyword>
<reference evidence="7 10" key="1">
    <citation type="submission" date="2015-06" db="EMBL/GenBank/DDBJ databases">
        <title>The Genome Sequence of Enterococcus faecium 131EA1.</title>
        <authorList>
            <consortium name="The Broad Institute Genomics Platform"/>
            <consortium name="The Broad Institute Genome Sequencing Center for Infectious Disease"/>
            <person name="Earl A.M."/>
            <person name="Van Tyne D."/>
            <person name="Lebreton F."/>
            <person name="Saavedra J.T."/>
            <person name="Gilmore M.S."/>
            <person name="Manson Mcguire A."/>
            <person name="Clock S."/>
            <person name="Crupain M."/>
            <person name="Rangan U."/>
            <person name="Young S."/>
            <person name="Abouelleil A."/>
            <person name="Cao P."/>
            <person name="Chapman S.B."/>
            <person name="Griggs A."/>
            <person name="Priest M."/>
            <person name="Shea T."/>
            <person name="Wortman J."/>
            <person name="Nusbaum C."/>
            <person name="Birren B."/>
        </authorList>
    </citation>
    <scope>NUCLEOTIDE SEQUENCE [LARGE SCALE GENOMIC DNA]</scope>
    <source>
        <strain evidence="7 10">131EA1</strain>
    </source>
</reference>